<accession>A0A560K2U9</accession>
<dbReference type="RefSeq" id="WP_080134680.1">
    <property type="nucleotide sequence ID" value="NZ_LWIG01000007.1"/>
</dbReference>
<reference evidence="1 2" key="1">
    <citation type="submission" date="2019-06" db="EMBL/GenBank/DDBJ databases">
        <title>Genomic Encyclopedia of Type Strains, Phase IV (KMG-V): Genome sequencing to study the core and pangenomes of soil and plant-associated prokaryotes.</title>
        <authorList>
            <person name="Whitman W."/>
        </authorList>
    </citation>
    <scope>NUCLEOTIDE SEQUENCE [LARGE SCALE GENOMIC DNA]</scope>
    <source>
        <strain evidence="1 2">BR 10556</strain>
    </source>
</reference>
<dbReference type="AlphaFoldDB" id="A0A560K2U9"/>
<proteinExistence type="predicted"/>
<name>A0A560K2U9_9BRAD</name>
<sequence length="177" mass="20184">MWDEEHLPDQLKSCAANAPTDNASAADKLPRFVRCRDFVAYSPQHDYIYIPSRQHWPASIINERLRPRPLLNANGKVKRDAKGKRILIAASKWISKYNPVDQMTWAPGEPEMIRGGIIRNGGWTKQIGASCFNEYQPPIIVHGDPADVQPWLDLITKLYPDAVDDILNWSAQRVQRL</sequence>
<organism evidence="1 2">
    <name type="scientific">Bradyrhizobium sacchari</name>
    <dbReference type="NCBI Taxonomy" id="1399419"/>
    <lineage>
        <taxon>Bacteria</taxon>
        <taxon>Pseudomonadati</taxon>
        <taxon>Pseudomonadota</taxon>
        <taxon>Alphaproteobacteria</taxon>
        <taxon>Hyphomicrobiales</taxon>
        <taxon>Nitrobacteraceae</taxon>
        <taxon>Bradyrhizobium</taxon>
    </lineage>
</organism>
<evidence type="ECO:0000313" key="1">
    <source>
        <dbReference type="EMBL" id="TWB76124.1"/>
    </source>
</evidence>
<protein>
    <submittedName>
        <fullName evidence="1">Uncharacterized protein</fullName>
    </submittedName>
</protein>
<keyword evidence="2" id="KW-1185">Reference proteome</keyword>
<dbReference type="EMBL" id="VITW01000004">
    <property type="protein sequence ID" value="TWB76124.1"/>
    <property type="molecule type" value="Genomic_DNA"/>
</dbReference>
<evidence type="ECO:0000313" key="2">
    <source>
        <dbReference type="Proteomes" id="UP000315914"/>
    </source>
</evidence>
<gene>
    <name evidence="1" type="ORF">FBZ95_104304</name>
</gene>
<dbReference type="Proteomes" id="UP000315914">
    <property type="component" value="Unassembled WGS sequence"/>
</dbReference>
<comment type="caution">
    <text evidence="1">The sequence shown here is derived from an EMBL/GenBank/DDBJ whole genome shotgun (WGS) entry which is preliminary data.</text>
</comment>